<organism evidence="1 2">
    <name type="scientific">Acanthoscelides obtectus</name>
    <name type="common">Bean weevil</name>
    <name type="synonym">Bruchus obtectus</name>
    <dbReference type="NCBI Taxonomy" id="200917"/>
    <lineage>
        <taxon>Eukaryota</taxon>
        <taxon>Metazoa</taxon>
        <taxon>Ecdysozoa</taxon>
        <taxon>Arthropoda</taxon>
        <taxon>Hexapoda</taxon>
        <taxon>Insecta</taxon>
        <taxon>Pterygota</taxon>
        <taxon>Neoptera</taxon>
        <taxon>Endopterygota</taxon>
        <taxon>Coleoptera</taxon>
        <taxon>Polyphaga</taxon>
        <taxon>Cucujiformia</taxon>
        <taxon>Chrysomeloidea</taxon>
        <taxon>Chrysomelidae</taxon>
        <taxon>Bruchinae</taxon>
        <taxon>Bruchini</taxon>
        <taxon>Acanthoscelides</taxon>
    </lineage>
</organism>
<evidence type="ECO:0000313" key="1">
    <source>
        <dbReference type="EMBL" id="CAH1975092.1"/>
    </source>
</evidence>
<dbReference type="EMBL" id="CAKOFQ010006832">
    <property type="protein sequence ID" value="CAH1975092.1"/>
    <property type="molecule type" value="Genomic_DNA"/>
</dbReference>
<comment type="caution">
    <text evidence="1">The sequence shown here is derived from an EMBL/GenBank/DDBJ whole genome shotgun (WGS) entry which is preliminary data.</text>
</comment>
<protein>
    <submittedName>
        <fullName evidence="1">Uncharacterized protein</fullName>
    </submittedName>
</protein>
<dbReference type="AlphaFoldDB" id="A0A9P0KIW1"/>
<name>A0A9P0KIW1_ACAOB</name>
<reference evidence="1" key="1">
    <citation type="submission" date="2022-03" db="EMBL/GenBank/DDBJ databases">
        <authorList>
            <person name="Sayadi A."/>
        </authorList>
    </citation>
    <scope>NUCLEOTIDE SEQUENCE</scope>
</reference>
<gene>
    <name evidence="1" type="ORF">ACAOBT_LOCUS11441</name>
</gene>
<dbReference type="Proteomes" id="UP001152888">
    <property type="component" value="Unassembled WGS sequence"/>
</dbReference>
<proteinExistence type="predicted"/>
<accession>A0A9P0KIW1</accession>
<keyword evidence="2" id="KW-1185">Reference proteome</keyword>
<evidence type="ECO:0000313" key="2">
    <source>
        <dbReference type="Proteomes" id="UP001152888"/>
    </source>
</evidence>
<sequence length="94" mass="10404">MEAGFVKGLSDNSPNIDIYAVMKFISSNPSYTSAEIKGVKLWELMKTICCCLRIPGEDKKWPVGTTSKVYRILIVWSPSGQTRGVLNGSFSLRS</sequence>